<accession>A0A8S0Q3M2</accession>
<feature type="domain" description="ArsA HSP20-like" evidence="3">
    <location>
        <begin position="397"/>
        <end position="457"/>
    </location>
</feature>
<dbReference type="InterPro" id="IPR040612">
    <property type="entry name" value="ArsA_HSP20-like"/>
</dbReference>
<sequence length="458" mass="50251">MALCTSSFLEPQFSIPKIPDFHYLFPTTSARRRRSGTKRIGALNLSMATANAAKNVSDNKPTKLVTFLGKGGSGKTTAAIFAAQHYAMSGLKTCLAIHSQDPTAEYLLSCKIGPSVVKCNNNLSAIRLDTTRMLLEPLKRLKQADARLNMTQGVLEGVVGEELGVLPGMDSIFTVLELERLVGFFINAIQRNGDRDKFDVVVYDGTSTEETIRMIGATSKARLYLKYMRTLAEKTDLGRVVGPSILRLVDESLSLSGKGTNLNGRMTPEIWDYLEQALEKGSSVFAEPQRFSCYIVMDPTNLLSLNSALRYWGCTIQAGAQISGAFGIASPNGPEALTEIGKNFSPLPCALIPYLEVFKDLNWNEIMVSVRSKDARDLLSLSTSESLPSVKFDPSNKSMTLFMPGFDKSEIKLYQFRGGSELLVEAGDQRRVIRLPSKIQGKVGGAKFIDKSLIITMR</sequence>
<name>A0A8S0Q3M2_OLEEU</name>
<evidence type="ECO:0000313" key="5">
    <source>
        <dbReference type="Proteomes" id="UP000594638"/>
    </source>
</evidence>
<evidence type="ECO:0000259" key="3">
    <source>
        <dbReference type="Pfam" id="PF17886"/>
    </source>
</evidence>
<comment type="similarity">
    <text evidence="1">Belongs to the arsA ATPase family.</text>
</comment>
<evidence type="ECO:0000259" key="2">
    <source>
        <dbReference type="Pfam" id="PF02374"/>
    </source>
</evidence>
<protein>
    <submittedName>
        <fullName evidence="4">Uncharacterized protein At1g26090, chloroplastic</fullName>
    </submittedName>
</protein>
<dbReference type="OrthoDB" id="1909609at2759"/>
<dbReference type="Gene3D" id="2.60.40.790">
    <property type="match status" value="1"/>
</dbReference>
<dbReference type="Pfam" id="PF02374">
    <property type="entry name" value="ArsA_ATPase"/>
    <property type="match status" value="1"/>
</dbReference>
<dbReference type="Proteomes" id="UP000594638">
    <property type="component" value="Unassembled WGS sequence"/>
</dbReference>
<dbReference type="EMBL" id="CACTIH010000420">
    <property type="protein sequence ID" value="CAA2960571.1"/>
    <property type="molecule type" value="Genomic_DNA"/>
</dbReference>
<dbReference type="SUPFAM" id="SSF52540">
    <property type="entry name" value="P-loop containing nucleoside triphosphate hydrolases"/>
    <property type="match status" value="1"/>
</dbReference>
<reference evidence="4 5" key="1">
    <citation type="submission" date="2019-12" db="EMBL/GenBank/DDBJ databases">
        <authorList>
            <person name="Alioto T."/>
            <person name="Alioto T."/>
            <person name="Gomez Garrido J."/>
        </authorList>
    </citation>
    <scope>NUCLEOTIDE SEQUENCE [LARGE SCALE GENOMIC DNA]</scope>
</reference>
<comment type="caution">
    <text evidence="4">The sequence shown here is derived from an EMBL/GenBank/DDBJ whole genome shotgun (WGS) entry which is preliminary data.</text>
</comment>
<dbReference type="InterPro" id="IPR053262">
    <property type="entry name" value="ArsA_ATPase-like"/>
</dbReference>
<dbReference type="Gramene" id="OE9A076535T1">
    <property type="protein sequence ID" value="OE9A076535C1"/>
    <property type="gene ID" value="OE9A076535"/>
</dbReference>
<keyword evidence="5" id="KW-1185">Reference proteome</keyword>
<dbReference type="PANTHER" id="PTHR43868:SF1">
    <property type="entry name" value="P-LOOP CONTAINING NUCLEOSIDE TRIPHOSPHATE HYDROLASES SUPERFAMILY PROTEIN"/>
    <property type="match status" value="1"/>
</dbReference>
<proteinExistence type="inferred from homology"/>
<dbReference type="Pfam" id="PF17886">
    <property type="entry name" value="ArsA_HSP20"/>
    <property type="match status" value="1"/>
</dbReference>
<dbReference type="PANTHER" id="PTHR43868">
    <property type="entry name" value="OS02G0711200 PROTEIN"/>
    <property type="match status" value="1"/>
</dbReference>
<evidence type="ECO:0000256" key="1">
    <source>
        <dbReference type="ARBA" id="ARBA00011040"/>
    </source>
</evidence>
<dbReference type="AlphaFoldDB" id="A0A8S0Q3M2"/>
<dbReference type="InterPro" id="IPR008978">
    <property type="entry name" value="HSP20-like_chaperone"/>
</dbReference>
<dbReference type="Gene3D" id="3.40.50.300">
    <property type="entry name" value="P-loop containing nucleotide triphosphate hydrolases"/>
    <property type="match status" value="1"/>
</dbReference>
<evidence type="ECO:0000313" key="4">
    <source>
        <dbReference type="EMBL" id="CAA2960571.1"/>
    </source>
</evidence>
<dbReference type="InterPro" id="IPR025723">
    <property type="entry name" value="ArsA/GET3_ATPase-like"/>
</dbReference>
<gene>
    <name evidence="4" type="ORF">OLEA9_A076535</name>
</gene>
<dbReference type="InterPro" id="IPR027417">
    <property type="entry name" value="P-loop_NTPase"/>
</dbReference>
<organism evidence="4 5">
    <name type="scientific">Olea europaea subsp. europaea</name>
    <dbReference type="NCBI Taxonomy" id="158383"/>
    <lineage>
        <taxon>Eukaryota</taxon>
        <taxon>Viridiplantae</taxon>
        <taxon>Streptophyta</taxon>
        <taxon>Embryophyta</taxon>
        <taxon>Tracheophyta</taxon>
        <taxon>Spermatophyta</taxon>
        <taxon>Magnoliopsida</taxon>
        <taxon>eudicotyledons</taxon>
        <taxon>Gunneridae</taxon>
        <taxon>Pentapetalae</taxon>
        <taxon>asterids</taxon>
        <taxon>lamiids</taxon>
        <taxon>Lamiales</taxon>
        <taxon>Oleaceae</taxon>
        <taxon>Oleeae</taxon>
        <taxon>Olea</taxon>
    </lineage>
</organism>
<feature type="domain" description="ArsA/GET3 Anion-transporting ATPase-like" evidence="2">
    <location>
        <begin position="62"/>
        <end position="306"/>
    </location>
</feature>
<dbReference type="CDD" id="cd02035">
    <property type="entry name" value="ArsA"/>
    <property type="match status" value="1"/>
</dbReference>